<dbReference type="InterPro" id="IPR041401">
    <property type="entry name" value="TseB-like_dom"/>
</dbReference>
<keyword evidence="1" id="KW-1133">Transmembrane helix</keyword>
<name>A0A0F7PXI7_9LACO</name>
<organism evidence="4 5">
    <name type="scientific">Ligilactobacillus salivarius str. Ren</name>
    <dbReference type="NCBI Taxonomy" id="1194971"/>
    <lineage>
        <taxon>Bacteria</taxon>
        <taxon>Bacillati</taxon>
        <taxon>Bacillota</taxon>
        <taxon>Bacilli</taxon>
        <taxon>Lactobacillales</taxon>
        <taxon>Lactobacillaceae</taxon>
        <taxon>Ligilactobacillus</taxon>
    </lineage>
</organism>
<dbReference type="Proteomes" id="UP000035027">
    <property type="component" value="Chromosome"/>
</dbReference>
<dbReference type="SUPFAM" id="SSF54403">
    <property type="entry name" value="Cystatin/monellin"/>
    <property type="match status" value="2"/>
</dbReference>
<dbReference type="Pfam" id="PF17881">
    <property type="entry name" value="TseB"/>
    <property type="match status" value="1"/>
</dbReference>
<evidence type="ECO:0000313" key="4">
    <source>
        <dbReference type="EMBL" id="AKI04245.1"/>
    </source>
</evidence>
<dbReference type="EMBL" id="CP011403">
    <property type="protein sequence ID" value="AKI04245.1"/>
    <property type="molecule type" value="Genomic_DNA"/>
</dbReference>
<feature type="transmembrane region" description="Helical" evidence="1">
    <location>
        <begin position="16"/>
        <end position="34"/>
    </location>
</feature>
<dbReference type="Gene3D" id="3.10.450.40">
    <property type="match status" value="2"/>
</dbReference>
<dbReference type="Pfam" id="PF03413">
    <property type="entry name" value="PepSY"/>
    <property type="match status" value="1"/>
</dbReference>
<dbReference type="PATRIC" id="fig|1194971.3.peg.695"/>
<protein>
    <submittedName>
        <fullName evidence="4">Uncharacterized protein</fullName>
    </submittedName>
</protein>
<evidence type="ECO:0000259" key="3">
    <source>
        <dbReference type="Pfam" id="PF17881"/>
    </source>
</evidence>
<dbReference type="AlphaFoldDB" id="A0A0F7PXI7"/>
<evidence type="ECO:0000256" key="1">
    <source>
        <dbReference type="SAM" id="Phobius"/>
    </source>
</evidence>
<accession>A0A0F7PXI7</accession>
<dbReference type="RefSeq" id="WP_003707913.1">
    <property type="nucleotide sequence ID" value="NZ_CP011403.1"/>
</dbReference>
<gene>
    <name evidence="4" type="ORF">LsR_00698</name>
</gene>
<keyword evidence="1" id="KW-0472">Membrane</keyword>
<evidence type="ECO:0000259" key="2">
    <source>
        <dbReference type="Pfam" id="PF03413"/>
    </source>
</evidence>
<reference evidence="4 5" key="1">
    <citation type="submission" date="2015-05" db="EMBL/GenBank/DDBJ databases">
        <title>Complete genome sequence of Lactobacillus salivarius Ren, a probiotic strain with antitumor activity.</title>
        <authorList>
            <person name="Sun E."/>
            <person name="Zhao L."/>
            <person name="Liu S."/>
            <person name="Zhang M."/>
            <person name="Guo H."/>
            <person name="Ren F."/>
        </authorList>
    </citation>
    <scope>NUCLEOTIDE SEQUENCE [LARGE SCALE GENOMIC DNA]</scope>
    <source>
        <strain evidence="4 5">Ren</strain>
    </source>
</reference>
<keyword evidence="1" id="KW-0812">Transmembrane</keyword>
<sequence>MRKLRRKHDSRVNKKFYFWSTITIIVLLIILGYAKAQSPQVQAKKEAYLVAKKYGNVRKAEDFYVFNRKQTYYTIYGTNKRGQEVYVITSQNGKKVNIYAQDKGISVNKAKNIVKVERNPKKITKTSLGLVNNKPVWEVTYLNNQNNICYDLISFKTGKIIKSIQNI</sequence>
<dbReference type="InterPro" id="IPR046350">
    <property type="entry name" value="Cystatin_sf"/>
</dbReference>
<evidence type="ECO:0000313" key="5">
    <source>
        <dbReference type="Proteomes" id="UP000035027"/>
    </source>
</evidence>
<feature type="domain" description="PepSY" evidence="2">
    <location>
        <begin position="105"/>
        <end position="163"/>
    </location>
</feature>
<dbReference type="InterPro" id="IPR025711">
    <property type="entry name" value="PepSY"/>
</dbReference>
<proteinExistence type="predicted"/>
<feature type="domain" description="Cell wall elongation regulator TseB-like" evidence="3">
    <location>
        <begin position="46"/>
        <end position="88"/>
    </location>
</feature>